<name>A0A6M3JFW0_9ZZZZ</name>
<sequence length="66" mass="7425">MSKERRMLSNVARVIGVVALLWFAAFVVISASVQRAIVQNRSVSSQLQAANKQIRILQEENKGREK</sequence>
<proteinExistence type="predicted"/>
<gene>
    <name evidence="2" type="ORF">MM415A01848_0007</name>
    <name evidence="1" type="ORF">MM415B00170_0056</name>
</gene>
<dbReference type="EMBL" id="MT141575">
    <property type="protein sequence ID" value="QJA67747.1"/>
    <property type="molecule type" value="Genomic_DNA"/>
</dbReference>
<evidence type="ECO:0000313" key="2">
    <source>
        <dbReference type="EMBL" id="QJA75254.1"/>
    </source>
</evidence>
<accession>A0A6M3JFW0</accession>
<dbReference type="EMBL" id="MT142151">
    <property type="protein sequence ID" value="QJA75254.1"/>
    <property type="molecule type" value="Genomic_DNA"/>
</dbReference>
<organism evidence="1">
    <name type="scientific">viral metagenome</name>
    <dbReference type="NCBI Taxonomy" id="1070528"/>
    <lineage>
        <taxon>unclassified sequences</taxon>
        <taxon>metagenomes</taxon>
        <taxon>organismal metagenomes</taxon>
    </lineage>
</organism>
<evidence type="ECO:0000313" key="1">
    <source>
        <dbReference type="EMBL" id="QJA67747.1"/>
    </source>
</evidence>
<dbReference type="AlphaFoldDB" id="A0A6M3JFW0"/>
<reference evidence="1" key="1">
    <citation type="submission" date="2020-03" db="EMBL/GenBank/DDBJ databases">
        <title>The deep terrestrial virosphere.</title>
        <authorList>
            <person name="Holmfeldt K."/>
            <person name="Nilsson E."/>
            <person name="Simone D."/>
            <person name="Lopez-Fernandez M."/>
            <person name="Wu X."/>
            <person name="de Brujin I."/>
            <person name="Lundin D."/>
            <person name="Andersson A."/>
            <person name="Bertilsson S."/>
            <person name="Dopson M."/>
        </authorList>
    </citation>
    <scope>NUCLEOTIDE SEQUENCE</scope>
    <source>
        <strain evidence="2">MM415A01848</strain>
        <strain evidence="1">MM415B00170</strain>
    </source>
</reference>
<protein>
    <submittedName>
        <fullName evidence="1">Uncharacterized protein</fullName>
    </submittedName>
</protein>